<dbReference type="VEuPathDB" id="FungiDB:SCHCODRAFT_02701559"/>
<organism evidence="3">
    <name type="scientific">Schizophyllum commune (strain H4-8 / FGSC 9210)</name>
    <name type="common">Split gill fungus</name>
    <dbReference type="NCBI Taxonomy" id="578458"/>
    <lineage>
        <taxon>Eukaryota</taxon>
        <taxon>Fungi</taxon>
        <taxon>Dikarya</taxon>
        <taxon>Basidiomycota</taxon>
        <taxon>Agaricomycotina</taxon>
        <taxon>Agaricomycetes</taxon>
        <taxon>Agaricomycetidae</taxon>
        <taxon>Agaricales</taxon>
        <taxon>Schizophyllaceae</taxon>
        <taxon>Schizophyllum</taxon>
    </lineage>
</organism>
<dbReference type="RefSeq" id="XP_003032116.1">
    <property type="nucleotide sequence ID" value="XM_003032070.1"/>
</dbReference>
<sequence length="342" mass="38262">MACHQQLDEIQTELHSQALDNYHKHAIVYLPALNSAGWPELPVHWGIADDADILCTIESREAILAFPGRILPGTGARFSPDGKWNGGGPNNNLFEDISIAFYIAPALLFHGTFQIDSLRAARHLYAIKSMIIDDESPTAYSWDVLPITHRLLEKKLSFEPGSPLPPLQRRAFEERPSTLIEHPLPSCFTNEGWPTTTDAARQELTRLTPTHQVRPLPVYDEHNNLLDPSYYETVLPGALVNVLFKLRHQRDKRGHHYFLHQLEEILIIRRGPVTHSVQRSGKGVPLSARFPLPRPTRALLNGEDDHKACSDNGSDGGDSDATMSDNDAEFPSSIVPLFATRN</sequence>
<reference evidence="2 3" key="1">
    <citation type="journal article" date="2010" name="Nat. Biotechnol.">
        <title>Genome sequence of the model mushroom Schizophyllum commune.</title>
        <authorList>
            <person name="Ohm R.A."/>
            <person name="de Jong J.F."/>
            <person name="Lugones L.G."/>
            <person name="Aerts A."/>
            <person name="Kothe E."/>
            <person name="Stajich J.E."/>
            <person name="de Vries R.P."/>
            <person name="Record E."/>
            <person name="Levasseur A."/>
            <person name="Baker S.E."/>
            <person name="Bartholomew K.A."/>
            <person name="Coutinho P.M."/>
            <person name="Erdmann S."/>
            <person name="Fowler T.J."/>
            <person name="Gathman A.C."/>
            <person name="Lombard V."/>
            <person name="Henrissat B."/>
            <person name="Knabe N."/>
            <person name="Kuees U."/>
            <person name="Lilly W.W."/>
            <person name="Lindquist E."/>
            <person name="Lucas S."/>
            <person name="Magnuson J.K."/>
            <person name="Piumi F."/>
            <person name="Raudaskoski M."/>
            <person name="Salamov A."/>
            <person name="Schmutz J."/>
            <person name="Schwarze F.W.M.R."/>
            <person name="vanKuyk P.A."/>
            <person name="Horton J.S."/>
            <person name="Grigoriev I.V."/>
            <person name="Woesten H.A.B."/>
        </authorList>
    </citation>
    <scope>NUCLEOTIDE SEQUENCE [LARGE SCALE GENOMIC DNA]</scope>
    <source>
        <strain evidence="3">H4-8 / FGSC 9210</strain>
    </source>
</reference>
<dbReference type="EMBL" id="GL377306">
    <property type="protein sequence ID" value="EFI97213.1"/>
    <property type="molecule type" value="Genomic_DNA"/>
</dbReference>
<dbReference type="Proteomes" id="UP000007431">
    <property type="component" value="Unassembled WGS sequence"/>
</dbReference>
<evidence type="ECO:0000313" key="2">
    <source>
        <dbReference type="EMBL" id="EFI97213.1"/>
    </source>
</evidence>
<gene>
    <name evidence="2" type="ORF">SCHCODRAFT_108847</name>
</gene>
<accession>D8Q4D1</accession>
<evidence type="ECO:0000313" key="3">
    <source>
        <dbReference type="Proteomes" id="UP000007431"/>
    </source>
</evidence>
<feature type="non-terminal residue" evidence="2">
    <location>
        <position position="342"/>
    </location>
</feature>
<name>D8Q4D1_SCHCM</name>
<dbReference type="OrthoDB" id="3071468at2759"/>
<feature type="region of interest" description="Disordered" evidence="1">
    <location>
        <begin position="295"/>
        <end position="330"/>
    </location>
</feature>
<keyword evidence="3" id="KW-1185">Reference proteome</keyword>
<protein>
    <submittedName>
        <fullName evidence="2">Uncharacterized protein</fullName>
    </submittedName>
</protein>
<dbReference type="InParanoid" id="D8Q4D1"/>
<proteinExistence type="predicted"/>
<dbReference type="HOGENOM" id="CLU_811714_0_0_1"/>
<dbReference type="AlphaFoldDB" id="D8Q4D1"/>
<dbReference type="GeneID" id="9596202"/>
<evidence type="ECO:0000256" key="1">
    <source>
        <dbReference type="SAM" id="MobiDB-lite"/>
    </source>
</evidence>
<dbReference type="KEGG" id="scm:SCHCO_02701559"/>